<dbReference type="SUPFAM" id="SSF143100">
    <property type="entry name" value="TTHA1013/TTHA0281-like"/>
    <property type="match status" value="1"/>
</dbReference>
<organism evidence="2 3">
    <name type="scientific">Lysinibacillus xylanilyticus</name>
    <dbReference type="NCBI Taxonomy" id="582475"/>
    <lineage>
        <taxon>Bacteria</taxon>
        <taxon>Bacillati</taxon>
        <taxon>Bacillota</taxon>
        <taxon>Bacilli</taxon>
        <taxon>Bacillales</taxon>
        <taxon>Bacillaceae</taxon>
        <taxon>Lysinibacillus</taxon>
    </lineage>
</organism>
<comment type="caution">
    <text evidence="2">The sequence shown here is derived from an EMBL/GenBank/DDBJ whole genome shotgun (WGS) entry which is preliminary data.</text>
</comment>
<keyword evidence="3" id="KW-1185">Reference proteome</keyword>
<dbReference type="InterPro" id="IPR031807">
    <property type="entry name" value="HicB-like"/>
</dbReference>
<dbReference type="Gene3D" id="3.30.160.250">
    <property type="match status" value="1"/>
</dbReference>
<dbReference type="InterPro" id="IPR035069">
    <property type="entry name" value="TTHA1013/TTHA0281-like"/>
</dbReference>
<evidence type="ECO:0000313" key="3">
    <source>
        <dbReference type="Proteomes" id="UP001558534"/>
    </source>
</evidence>
<dbReference type="RefSeq" id="WP_368635601.1">
    <property type="nucleotide sequence ID" value="NZ_JBFRHK010000003.1"/>
</dbReference>
<dbReference type="Pfam" id="PF15919">
    <property type="entry name" value="HicB_lk_antitox"/>
    <property type="match status" value="1"/>
</dbReference>
<accession>A0ABV3VUP9</accession>
<evidence type="ECO:0000259" key="1">
    <source>
        <dbReference type="Pfam" id="PF15919"/>
    </source>
</evidence>
<dbReference type="Proteomes" id="UP001558534">
    <property type="component" value="Unassembled WGS sequence"/>
</dbReference>
<reference evidence="2 3" key="1">
    <citation type="submission" date="2024-07" db="EMBL/GenBank/DDBJ databases">
        <title>Characterization of a bacterium isolated from hydrolysated instant sea cucumber by whole-genome sequencing and metabolomics.</title>
        <authorList>
            <person name="Luo X."/>
            <person name="Zhang Z."/>
            <person name="Zheng Z."/>
            <person name="Zhang W."/>
            <person name="Ming T."/>
            <person name="Jiao L."/>
            <person name="Su X."/>
            <person name="Kong F."/>
            <person name="Xu J."/>
        </authorList>
    </citation>
    <scope>NUCLEOTIDE SEQUENCE [LARGE SCALE GENOMIC DNA]</scope>
    <source>
        <strain evidence="2 3">XL-2024</strain>
    </source>
</reference>
<feature type="domain" description="HicB-like antitoxin of toxin-antitoxin system" evidence="1">
    <location>
        <begin position="9"/>
        <end position="110"/>
    </location>
</feature>
<gene>
    <name evidence="2" type="ORF">AB1300_05755</name>
</gene>
<sequence length="140" mass="15419">MSYSNHFIYPVVVETADDGGLGMYFPDFPGTAILVDEITEGIQEAKDMLAFRILELEENDSSLPSPSNPADIELHAATDQIVFIDVYMPPFRNEAANKAVTKNCTLPRWLRDAAEDAGLNFSQILQASLKEALGIKQNGK</sequence>
<name>A0ABV3VUP9_9BACI</name>
<dbReference type="EMBL" id="JBFRHK010000003">
    <property type="protein sequence ID" value="MEX3744637.1"/>
    <property type="molecule type" value="Genomic_DNA"/>
</dbReference>
<protein>
    <submittedName>
        <fullName evidence="2">Type II toxin-antitoxin system HicB family antitoxin</fullName>
    </submittedName>
</protein>
<proteinExistence type="predicted"/>
<evidence type="ECO:0000313" key="2">
    <source>
        <dbReference type="EMBL" id="MEX3744637.1"/>
    </source>
</evidence>